<dbReference type="Pfam" id="PF02535">
    <property type="entry name" value="Zip"/>
    <property type="match status" value="1"/>
</dbReference>
<evidence type="ECO:0000313" key="6">
    <source>
        <dbReference type="EMBL" id="ENY54086.1"/>
    </source>
</evidence>
<sequence length="324" mass="37195">MGVKLKFMIIWDNIPFLEGNFYLTLFLNLLVYLLILVALPLILMGFLALVKNKPKTNQKSNSLIYMYAFSTGMFLMIGTFGFMREGFETAKRFTHGEYANFSSEFIRTLVVVAILGISSLIGFMVVIGGRYLFVKSSKVELHKAHEEHSHSDHLISFKDIDNPKAAWLAILMLLSHRIVDGYFIGYAIFKIIWTRNTFSSFLMLLITFTIHILFEIAIVYFRQIQYGEKKSKAILYNFLTFLLIIPFVFLGAFTGRVLSGNLEWIQASILTMGGSIILFTSVFELIPEFIHIRNKNPKILYLTLITFAFSIVLTIMLLSFHSHI</sequence>
<proteinExistence type="predicted"/>
<reference evidence="6 7" key="1">
    <citation type="journal article" date="2013" name="Genome Announc.">
        <title>Draft Genome Sequences of Mycoplasma alkalescens, Mycoplasma arginini, and Mycoplasma bovigenitalium, Three Species with Equivocal Pathogenic Status for Cattle.</title>
        <authorList>
            <person name="Manso-Silvan L."/>
            <person name="Tardy F."/>
            <person name="Baranowski E."/>
            <person name="Barre A."/>
            <person name="Blanchard A."/>
            <person name="Breton M."/>
            <person name="Couture C."/>
            <person name="Citti C."/>
            <person name="Dordet-Frisoni E."/>
            <person name="Dupuy V."/>
            <person name="Gaurivaud P."/>
            <person name="Jacob D."/>
            <person name="Lemaitre C."/>
            <person name="Nikolski M."/>
            <person name="Nouvel L.X."/>
            <person name="Poumarat F."/>
            <person name="Thebault P."/>
            <person name="Theil S."/>
            <person name="Thiaucourt F."/>
            <person name="Sirand-Pugnet P."/>
        </authorList>
    </citation>
    <scope>NUCLEOTIDE SEQUENCE [LARGE SCALE GENOMIC DNA]</scope>
    <source>
        <strain evidence="6 7">14918</strain>
    </source>
</reference>
<evidence type="ECO:0000256" key="1">
    <source>
        <dbReference type="ARBA" id="ARBA00004141"/>
    </source>
</evidence>
<keyword evidence="3 5" id="KW-1133">Transmembrane helix</keyword>
<dbReference type="GO" id="GO:0046873">
    <property type="term" value="F:metal ion transmembrane transporter activity"/>
    <property type="evidence" value="ECO:0007669"/>
    <property type="project" value="InterPro"/>
</dbReference>
<feature type="transmembrane region" description="Helical" evidence="5">
    <location>
        <begin position="233"/>
        <end position="253"/>
    </location>
</feature>
<keyword evidence="7" id="KW-1185">Reference proteome</keyword>
<dbReference type="AlphaFoldDB" id="N9UBI4"/>
<comment type="caution">
    <text evidence="6">The sequence shown here is derived from an EMBL/GenBank/DDBJ whole genome shotgun (WGS) entry which is preliminary data.</text>
</comment>
<dbReference type="EMBL" id="AMWK01000004">
    <property type="protein sequence ID" value="ENY54086.1"/>
    <property type="molecule type" value="Genomic_DNA"/>
</dbReference>
<evidence type="ECO:0000313" key="7">
    <source>
        <dbReference type="Proteomes" id="UP000013137"/>
    </source>
</evidence>
<comment type="subcellular location">
    <subcellularLocation>
        <location evidence="1">Membrane</location>
        <topology evidence="1">Multi-pass membrane protein</topology>
    </subcellularLocation>
</comment>
<evidence type="ECO:0000256" key="5">
    <source>
        <dbReference type="SAM" id="Phobius"/>
    </source>
</evidence>
<evidence type="ECO:0000256" key="4">
    <source>
        <dbReference type="ARBA" id="ARBA00023136"/>
    </source>
</evidence>
<dbReference type="eggNOG" id="COG0428">
    <property type="taxonomic scope" value="Bacteria"/>
</dbReference>
<gene>
    <name evidence="6" type="ORF">MALK_1480</name>
</gene>
<dbReference type="InterPro" id="IPR003689">
    <property type="entry name" value="ZIP"/>
</dbReference>
<evidence type="ECO:0008006" key="8">
    <source>
        <dbReference type="Google" id="ProtNLM"/>
    </source>
</evidence>
<protein>
    <recommendedName>
        <fullName evidence="8">ZIP Zinc transporter</fullName>
    </recommendedName>
</protein>
<evidence type="ECO:0000256" key="2">
    <source>
        <dbReference type="ARBA" id="ARBA00022692"/>
    </source>
</evidence>
<dbReference type="GO" id="GO:0016020">
    <property type="term" value="C:membrane"/>
    <property type="evidence" value="ECO:0007669"/>
    <property type="project" value="UniProtKB-SubCell"/>
</dbReference>
<feature type="transmembrane region" description="Helical" evidence="5">
    <location>
        <begin position="165"/>
        <end position="189"/>
    </location>
</feature>
<name>N9UBI4_9BACT</name>
<feature type="transmembrane region" description="Helical" evidence="5">
    <location>
        <begin position="265"/>
        <end position="287"/>
    </location>
</feature>
<feature type="transmembrane region" description="Helical" evidence="5">
    <location>
        <begin position="201"/>
        <end position="221"/>
    </location>
</feature>
<accession>N9UBI4</accession>
<evidence type="ECO:0000256" key="3">
    <source>
        <dbReference type="ARBA" id="ARBA00022989"/>
    </source>
</evidence>
<keyword evidence="4 5" id="KW-0472">Membrane</keyword>
<feature type="transmembrane region" description="Helical" evidence="5">
    <location>
        <begin position="109"/>
        <end position="133"/>
    </location>
</feature>
<feature type="transmembrane region" description="Helical" evidence="5">
    <location>
        <begin position="299"/>
        <end position="320"/>
    </location>
</feature>
<feature type="transmembrane region" description="Helical" evidence="5">
    <location>
        <begin position="62"/>
        <end position="83"/>
    </location>
</feature>
<organism evidence="6 7">
    <name type="scientific">Metamycoplasma alkalescens 14918</name>
    <dbReference type="NCBI Taxonomy" id="1188234"/>
    <lineage>
        <taxon>Bacteria</taxon>
        <taxon>Bacillati</taxon>
        <taxon>Mycoplasmatota</taxon>
        <taxon>Mycoplasmoidales</taxon>
        <taxon>Metamycoplasmataceae</taxon>
        <taxon>Metamycoplasma</taxon>
    </lineage>
</organism>
<keyword evidence="2 5" id="KW-0812">Transmembrane</keyword>
<dbReference type="Proteomes" id="UP000013137">
    <property type="component" value="Unassembled WGS sequence"/>
</dbReference>
<dbReference type="PATRIC" id="fig|1188234.3.peg.136"/>
<feature type="transmembrane region" description="Helical" evidence="5">
    <location>
        <begin position="20"/>
        <end position="50"/>
    </location>
</feature>